<dbReference type="EMBL" id="CP042912">
    <property type="protein sequence ID" value="QEG22930.1"/>
    <property type="molecule type" value="Genomic_DNA"/>
</dbReference>
<dbReference type="GO" id="GO:0080120">
    <property type="term" value="P:CAAX-box protein maturation"/>
    <property type="evidence" value="ECO:0007669"/>
    <property type="project" value="UniProtKB-ARBA"/>
</dbReference>
<gene>
    <name evidence="3" type="ORF">MFFC18_28180</name>
</gene>
<organism evidence="3 4">
    <name type="scientific">Mariniblastus fucicola</name>
    <dbReference type="NCBI Taxonomy" id="980251"/>
    <lineage>
        <taxon>Bacteria</taxon>
        <taxon>Pseudomonadati</taxon>
        <taxon>Planctomycetota</taxon>
        <taxon>Planctomycetia</taxon>
        <taxon>Pirellulales</taxon>
        <taxon>Pirellulaceae</taxon>
        <taxon>Mariniblastus</taxon>
    </lineage>
</organism>
<dbReference type="Proteomes" id="UP000322214">
    <property type="component" value="Chromosome"/>
</dbReference>
<feature type="transmembrane region" description="Helical" evidence="1">
    <location>
        <begin position="255"/>
        <end position="274"/>
    </location>
</feature>
<protein>
    <submittedName>
        <fullName evidence="3">CAAX amino terminal protease self-immunity</fullName>
    </submittedName>
</protein>
<feature type="transmembrane region" description="Helical" evidence="1">
    <location>
        <begin position="231"/>
        <end position="248"/>
    </location>
</feature>
<dbReference type="Pfam" id="PF02517">
    <property type="entry name" value="Rce1-like"/>
    <property type="match status" value="1"/>
</dbReference>
<dbReference type="AlphaFoldDB" id="A0A5B9PCX6"/>
<feature type="transmembrane region" description="Helical" evidence="1">
    <location>
        <begin position="205"/>
        <end position="225"/>
    </location>
</feature>
<dbReference type="InterPro" id="IPR003675">
    <property type="entry name" value="Rce1/LyrA-like_dom"/>
</dbReference>
<dbReference type="KEGG" id="mff:MFFC18_28180"/>
<feature type="transmembrane region" description="Helical" evidence="1">
    <location>
        <begin position="75"/>
        <end position="95"/>
    </location>
</feature>
<evidence type="ECO:0000313" key="4">
    <source>
        <dbReference type="Proteomes" id="UP000322214"/>
    </source>
</evidence>
<feature type="domain" description="CAAX prenyl protease 2/Lysostaphin resistance protein A-like" evidence="2">
    <location>
        <begin position="168"/>
        <end position="265"/>
    </location>
</feature>
<reference evidence="3 4" key="1">
    <citation type="submission" date="2019-08" db="EMBL/GenBank/DDBJ databases">
        <title>Deep-cultivation of Planctomycetes and their phenomic and genomic characterization uncovers novel biology.</title>
        <authorList>
            <person name="Wiegand S."/>
            <person name="Jogler M."/>
            <person name="Boedeker C."/>
            <person name="Pinto D."/>
            <person name="Vollmers J."/>
            <person name="Rivas-Marin E."/>
            <person name="Kohn T."/>
            <person name="Peeters S.H."/>
            <person name="Heuer A."/>
            <person name="Rast P."/>
            <person name="Oberbeckmann S."/>
            <person name="Bunk B."/>
            <person name="Jeske O."/>
            <person name="Meyerdierks A."/>
            <person name="Storesund J.E."/>
            <person name="Kallscheuer N."/>
            <person name="Luecker S."/>
            <person name="Lage O.M."/>
            <person name="Pohl T."/>
            <person name="Merkel B.J."/>
            <person name="Hornburger P."/>
            <person name="Mueller R.-W."/>
            <person name="Bruemmer F."/>
            <person name="Labrenz M."/>
            <person name="Spormann A.M."/>
            <person name="Op den Camp H."/>
            <person name="Overmann J."/>
            <person name="Amann R."/>
            <person name="Jetten M.S.M."/>
            <person name="Mascher T."/>
            <person name="Medema M.H."/>
            <person name="Devos D.P."/>
            <person name="Kaster A.-K."/>
            <person name="Ovreas L."/>
            <person name="Rohde M."/>
            <person name="Galperin M.Y."/>
            <person name="Jogler C."/>
        </authorList>
    </citation>
    <scope>NUCLEOTIDE SEQUENCE [LARGE SCALE GENOMIC DNA]</scope>
    <source>
        <strain evidence="3 4">FC18</strain>
    </source>
</reference>
<sequence>MHVALLRAMPGFLEKTDETKVTLMNESAKSLPQHGTTHLETLGGTPSSRFALVVEVILFIGIAIVLKFLVNQLTLRFSGPISLVMVLVILTFYLRTRGLKWSDMGLRALPGVKAKLLVIPQSFLVALVFLAFVGPVMYGAEVFGWEALTETPVGIQERFNNVRGNLPMFLLWLVIVWTTTAFGEEMFFRGYLITRLQSAFADLKFGNALAVIAPALLFGFAHMSYQGVRGLVMTGLIGLAFGTMFLVFKRNLWPLVLWHGLTNTMSFTVLYLGLE</sequence>
<evidence type="ECO:0000256" key="1">
    <source>
        <dbReference type="SAM" id="Phobius"/>
    </source>
</evidence>
<feature type="transmembrane region" description="Helical" evidence="1">
    <location>
        <begin position="169"/>
        <end position="193"/>
    </location>
</feature>
<dbReference type="GO" id="GO:0006508">
    <property type="term" value="P:proteolysis"/>
    <property type="evidence" value="ECO:0007669"/>
    <property type="project" value="UniProtKB-KW"/>
</dbReference>
<proteinExistence type="predicted"/>
<feature type="transmembrane region" description="Helical" evidence="1">
    <location>
        <begin position="50"/>
        <end position="69"/>
    </location>
</feature>
<accession>A0A5B9PCX6</accession>
<keyword evidence="1" id="KW-0812">Transmembrane</keyword>
<evidence type="ECO:0000313" key="3">
    <source>
        <dbReference type="EMBL" id="QEG22930.1"/>
    </source>
</evidence>
<name>A0A5B9PCX6_9BACT</name>
<feature type="transmembrane region" description="Helical" evidence="1">
    <location>
        <begin position="116"/>
        <end position="138"/>
    </location>
</feature>
<dbReference type="GO" id="GO:0004175">
    <property type="term" value="F:endopeptidase activity"/>
    <property type="evidence" value="ECO:0007669"/>
    <property type="project" value="UniProtKB-ARBA"/>
</dbReference>
<keyword evidence="1" id="KW-0472">Membrane</keyword>
<dbReference type="OrthoDB" id="9787923at2"/>
<keyword evidence="1" id="KW-1133">Transmembrane helix</keyword>
<keyword evidence="3" id="KW-0645">Protease</keyword>
<evidence type="ECO:0000259" key="2">
    <source>
        <dbReference type="Pfam" id="PF02517"/>
    </source>
</evidence>
<keyword evidence="3" id="KW-0378">Hydrolase</keyword>
<keyword evidence="4" id="KW-1185">Reference proteome</keyword>